<accession>A0A4Q1CDD9</accession>
<evidence type="ECO:0000256" key="1">
    <source>
        <dbReference type="ARBA" id="ARBA00023002"/>
    </source>
</evidence>
<dbReference type="InterPro" id="IPR023210">
    <property type="entry name" value="NADP_OxRdtase_dom"/>
</dbReference>
<dbReference type="FunFam" id="3.20.20.100:FF:000004">
    <property type="entry name" value="Oxidoreductase, aldo/keto reductase"/>
    <property type="match status" value="1"/>
</dbReference>
<dbReference type="OrthoDB" id="9773828at2"/>
<dbReference type="PROSITE" id="PS51257">
    <property type="entry name" value="PROKAR_LIPOPROTEIN"/>
    <property type="match status" value="1"/>
</dbReference>
<dbReference type="InterPro" id="IPR050523">
    <property type="entry name" value="AKR_Detox_Biosynth"/>
</dbReference>
<dbReference type="Proteomes" id="UP000290218">
    <property type="component" value="Unassembled WGS sequence"/>
</dbReference>
<dbReference type="GO" id="GO:0016491">
    <property type="term" value="F:oxidoreductase activity"/>
    <property type="evidence" value="ECO:0007669"/>
    <property type="project" value="UniProtKB-KW"/>
</dbReference>
<reference evidence="3 4" key="1">
    <citation type="submission" date="2019-01" db="EMBL/GenBank/DDBJ databases">
        <title>Lacunisphaera sp. strain TWA-58.</title>
        <authorList>
            <person name="Chen W.-M."/>
        </authorList>
    </citation>
    <scope>NUCLEOTIDE SEQUENCE [LARGE SCALE GENOMIC DNA]</scope>
    <source>
        <strain evidence="3 4">TWA-58</strain>
    </source>
</reference>
<proteinExistence type="predicted"/>
<keyword evidence="1" id="KW-0560">Oxidoreductase</keyword>
<evidence type="ECO:0000313" key="4">
    <source>
        <dbReference type="Proteomes" id="UP000290218"/>
    </source>
</evidence>
<evidence type="ECO:0000259" key="2">
    <source>
        <dbReference type="Pfam" id="PF00248"/>
    </source>
</evidence>
<dbReference type="PANTHER" id="PTHR43364:SF4">
    <property type="entry name" value="NAD(P)-LINKED OXIDOREDUCTASE SUPERFAMILY PROTEIN"/>
    <property type="match status" value="1"/>
</dbReference>
<gene>
    <name evidence="3" type="ORF">ESB00_08560</name>
</gene>
<evidence type="ECO:0000313" key="3">
    <source>
        <dbReference type="EMBL" id="RXK56952.1"/>
    </source>
</evidence>
<dbReference type="SUPFAM" id="SSF51430">
    <property type="entry name" value="NAD(P)-linked oxidoreductase"/>
    <property type="match status" value="1"/>
</dbReference>
<dbReference type="AlphaFoldDB" id="A0A4Q1CDD9"/>
<dbReference type="Pfam" id="PF00248">
    <property type="entry name" value="Aldo_ket_red"/>
    <property type="match status" value="1"/>
</dbReference>
<protein>
    <submittedName>
        <fullName evidence="3">Aldo/keto reductase</fullName>
    </submittedName>
</protein>
<name>A0A4Q1CDD9_9BACT</name>
<dbReference type="Gene3D" id="3.20.20.100">
    <property type="entry name" value="NADP-dependent oxidoreductase domain"/>
    <property type="match status" value="1"/>
</dbReference>
<dbReference type="InterPro" id="IPR036812">
    <property type="entry name" value="NAD(P)_OxRdtase_dom_sf"/>
</dbReference>
<organism evidence="3 4">
    <name type="scientific">Oleiharenicola lentus</name>
    <dbReference type="NCBI Taxonomy" id="2508720"/>
    <lineage>
        <taxon>Bacteria</taxon>
        <taxon>Pseudomonadati</taxon>
        <taxon>Verrucomicrobiota</taxon>
        <taxon>Opitutia</taxon>
        <taxon>Opitutales</taxon>
        <taxon>Opitutaceae</taxon>
        <taxon>Oleiharenicola</taxon>
    </lineage>
</organism>
<dbReference type="PANTHER" id="PTHR43364">
    <property type="entry name" value="NADH-SPECIFIC METHYLGLYOXAL REDUCTASE-RELATED"/>
    <property type="match status" value="1"/>
</dbReference>
<dbReference type="GO" id="GO:0005829">
    <property type="term" value="C:cytosol"/>
    <property type="evidence" value="ECO:0007669"/>
    <property type="project" value="UniProtKB-ARBA"/>
</dbReference>
<sequence>MRAMEYRPFGRTGLQVSPLALGCMMFGGETNQVDTCAIMARALDHGINVLDTANVYQGGRSEEFVGEALRRNGRRAQVILCSKVNGMVQPGDPNMRGSSRRHIIQQCEASLRRLQTDYLDLYQLHRPDPTTPIEESLGAMDDLVRSGKVRYVGTSNFGAWEVVETLWCAEARRLTRIACEQPPYNLLDRRIERELVPACQTFGVALMPWSPLAGGLLTGKYSNVQEIPPGTRFAAMATNPITASRWTEASLARITALKPLAVAKGLTLSRFALAWVLQQPGVSTVLVGPRTRDQFDDYLTALAIRFSDEELKEINAIVPPGSHTSPYYEGGFRPHVR</sequence>
<comment type="caution">
    <text evidence="3">The sequence shown here is derived from an EMBL/GenBank/DDBJ whole genome shotgun (WGS) entry which is preliminary data.</text>
</comment>
<feature type="domain" description="NADP-dependent oxidoreductase" evidence="2">
    <location>
        <begin position="18"/>
        <end position="317"/>
    </location>
</feature>
<keyword evidence="4" id="KW-1185">Reference proteome</keyword>
<dbReference type="EMBL" id="SDHX01000001">
    <property type="protein sequence ID" value="RXK56952.1"/>
    <property type="molecule type" value="Genomic_DNA"/>
</dbReference>